<accession>R9L7A0</accession>
<name>R9L7A0_9BACL</name>
<dbReference type="GeneID" id="43346394"/>
<dbReference type="EMBL" id="ASSZ01000029">
    <property type="protein sequence ID" value="EOS54679.1"/>
    <property type="molecule type" value="Genomic_DNA"/>
</dbReference>
<sequence>MINKRWLIRGLTLVCLILLTLLTQRESYSPITDSHIQQLQEKEHFEVLDVKINNEVDKPFAYVFYQRGAKIGACVVNVINQKLDYHMDLMLNEDDRNPVQVFGVQTGYPYLMIRIHDDQLLQEGSIIQATFNQNDWHQLGLDPSRRDYIVLGDYDEAAQGTTSVQIYNRNQELVYE</sequence>
<dbReference type="OrthoDB" id="2614231at2"/>
<proteinExistence type="predicted"/>
<gene>
    <name evidence="1" type="ORF">C812_03454</name>
</gene>
<comment type="caution">
    <text evidence="1">The sequence shown here is derived from an EMBL/GenBank/DDBJ whole genome shotgun (WGS) entry which is preliminary data.</text>
</comment>
<protein>
    <submittedName>
        <fullName evidence="1">Uncharacterized protein</fullName>
    </submittedName>
</protein>
<reference evidence="1 2" key="1">
    <citation type="submission" date="2013-04" db="EMBL/GenBank/DDBJ databases">
        <title>The Genome Sequence of Paenibacillus barengoltzii G22.</title>
        <authorList>
            <consortium name="The Broad Institute Genomics Platform"/>
            <consortium name="The Broad Institute Genome Sequencing Center for Infectious Disease"/>
            <person name="Earl A."/>
            <person name="Xavier R."/>
            <person name="Elson C."/>
            <person name="Duck W."/>
            <person name="Walker B."/>
            <person name="Young S."/>
            <person name="Zeng Q."/>
            <person name="Gargeya S."/>
            <person name="Fitzgerald M."/>
            <person name="Haas B."/>
            <person name="Abouelleil A."/>
            <person name="Allen A.W."/>
            <person name="Alvarado L."/>
            <person name="Arachchi H.M."/>
            <person name="Berlin A.M."/>
            <person name="Chapman S.B."/>
            <person name="Gainer-Dewar J."/>
            <person name="Goldberg J."/>
            <person name="Griggs A."/>
            <person name="Gujja S."/>
            <person name="Hansen M."/>
            <person name="Howarth C."/>
            <person name="Imamovic A."/>
            <person name="Ireland A."/>
            <person name="Larimer J."/>
            <person name="McCowan C."/>
            <person name="Murphy C."/>
            <person name="Pearson M."/>
            <person name="Poon T.W."/>
            <person name="Priest M."/>
            <person name="Roberts A."/>
            <person name="Saif S."/>
            <person name="Shea T."/>
            <person name="Sisk P."/>
            <person name="Sykes S."/>
            <person name="Wortman J."/>
            <person name="Nusbaum C."/>
            <person name="Birren B."/>
        </authorList>
    </citation>
    <scope>NUCLEOTIDE SEQUENCE [LARGE SCALE GENOMIC DNA]</scope>
    <source>
        <strain evidence="1 2">G22</strain>
    </source>
</reference>
<dbReference type="Proteomes" id="UP000019598">
    <property type="component" value="Unassembled WGS sequence"/>
</dbReference>
<dbReference type="HOGENOM" id="CLU_1523686_0_0_9"/>
<evidence type="ECO:0000313" key="2">
    <source>
        <dbReference type="Proteomes" id="UP000019598"/>
    </source>
</evidence>
<dbReference type="PATRIC" id="fig|1235795.3.peg.3427"/>
<evidence type="ECO:0000313" key="1">
    <source>
        <dbReference type="EMBL" id="EOS54679.1"/>
    </source>
</evidence>
<organism evidence="1 2">
    <name type="scientific">Paenibacillus barengoltzii G22</name>
    <dbReference type="NCBI Taxonomy" id="1235795"/>
    <lineage>
        <taxon>Bacteria</taxon>
        <taxon>Bacillati</taxon>
        <taxon>Bacillota</taxon>
        <taxon>Bacilli</taxon>
        <taxon>Bacillales</taxon>
        <taxon>Paenibacillaceae</taxon>
        <taxon>Paenibacillus</taxon>
    </lineage>
</organism>
<dbReference type="AlphaFoldDB" id="R9L7A0"/>
<dbReference type="RefSeq" id="WP_016313862.1">
    <property type="nucleotide sequence ID" value="NZ_KE159654.1"/>
</dbReference>